<gene>
    <name evidence="8" type="ORF">SAMN05518684_108143</name>
</gene>
<dbReference type="AlphaFoldDB" id="A0A1H9UTI6"/>
<reference evidence="9" key="1">
    <citation type="submission" date="2016-10" db="EMBL/GenBank/DDBJ databases">
        <authorList>
            <person name="Varghese N."/>
            <person name="Submissions S."/>
        </authorList>
    </citation>
    <scope>NUCLEOTIDE SEQUENCE [LARGE SCALE GENOMIC DNA]</scope>
    <source>
        <strain evidence="9">S9</strain>
    </source>
</reference>
<dbReference type="Pfam" id="PF00486">
    <property type="entry name" value="Trans_reg_C"/>
    <property type="match status" value="1"/>
</dbReference>
<dbReference type="InterPro" id="IPR001867">
    <property type="entry name" value="OmpR/PhoB-type_DNA-bd"/>
</dbReference>
<evidence type="ECO:0000256" key="2">
    <source>
        <dbReference type="ARBA" id="ARBA00023012"/>
    </source>
</evidence>
<dbReference type="PANTHER" id="PTHR48111:SF1">
    <property type="entry name" value="TWO-COMPONENT RESPONSE REGULATOR ORR33"/>
    <property type="match status" value="1"/>
</dbReference>
<evidence type="ECO:0000259" key="7">
    <source>
        <dbReference type="PROSITE" id="PS51755"/>
    </source>
</evidence>
<dbReference type="GO" id="GO:0005829">
    <property type="term" value="C:cytosol"/>
    <property type="evidence" value="ECO:0007669"/>
    <property type="project" value="TreeGrafter"/>
</dbReference>
<dbReference type="Proteomes" id="UP000198571">
    <property type="component" value="Unassembled WGS sequence"/>
</dbReference>
<dbReference type="EMBL" id="FOGT01000008">
    <property type="protein sequence ID" value="SES12377.1"/>
    <property type="molecule type" value="Genomic_DNA"/>
</dbReference>
<evidence type="ECO:0000256" key="1">
    <source>
        <dbReference type="ARBA" id="ARBA00022553"/>
    </source>
</evidence>
<dbReference type="CDD" id="cd00383">
    <property type="entry name" value="trans_reg_C"/>
    <property type="match status" value="1"/>
</dbReference>
<evidence type="ECO:0000313" key="8">
    <source>
        <dbReference type="EMBL" id="SES12377.1"/>
    </source>
</evidence>
<feature type="domain" description="OmpR/PhoB-type" evidence="7">
    <location>
        <begin position="1"/>
        <end position="92"/>
    </location>
</feature>
<evidence type="ECO:0000256" key="4">
    <source>
        <dbReference type="ARBA" id="ARBA00023125"/>
    </source>
</evidence>
<sequence>MALHFDHSEYRVSFKGDSVSLLRREYELLSFLYENPGRAFSREELLDAVWKLEAPGDRTVDDHIYRLRRKLKSWNTYLTIKTVKGYGYSLNVTPTEETPSPLKNDREFKEITTHLLNKYHLYGHGEAFKTILDQKSLGIEPGRNTKVIYSLIEGDLLKLAQSREVAFSEKLLFMLYSYMLVANERKDVLPYYEKALEKTLFCEASNAEATILAPVFFYLFAEDFSAAAAHLKKADRLVTSENHGFYPFLQLSRMMLFICLKEQEKVNSVINKMESFFKEREYQRELGIFVVLKGVFALQSGDRAKGREYIAEGMRVTVNTRFMSHVYFANDICLFFLEKIVSDEQLYKEMLKEKAFFSEKFNFSAFKTEVERQFKQHL</sequence>
<dbReference type="GO" id="GO:0006355">
    <property type="term" value="P:regulation of DNA-templated transcription"/>
    <property type="evidence" value="ECO:0007669"/>
    <property type="project" value="InterPro"/>
</dbReference>
<dbReference type="InterPro" id="IPR039420">
    <property type="entry name" value="WalR-like"/>
</dbReference>
<evidence type="ECO:0000313" key="9">
    <source>
        <dbReference type="Proteomes" id="UP000198571"/>
    </source>
</evidence>
<keyword evidence="3" id="KW-0805">Transcription regulation</keyword>
<organism evidence="8 9">
    <name type="scientific">Salipaludibacillus aurantiacus</name>
    <dbReference type="NCBI Taxonomy" id="1601833"/>
    <lineage>
        <taxon>Bacteria</taxon>
        <taxon>Bacillati</taxon>
        <taxon>Bacillota</taxon>
        <taxon>Bacilli</taxon>
        <taxon>Bacillales</taxon>
        <taxon>Bacillaceae</taxon>
    </lineage>
</organism>
<dbReference type="GO" id="GO:0032993">
    <property type="term" value="C:protein-DNA complex"/>
    <property type="evidence" value="ECO:0007669"/>
    <property type="project" value="TreeGrafter"/>
</dbReference>
<evidence type="ECO:0000256" key="6">
    <source>
        <dbReference type="PROSITE-ProRule" id="PRU01091"/>
    </source>
</evidence>
<dbReference type="RefSeq" id="WP_177174325.1">
    <property type="nucleotide sequence ID" value="NZ_FOGT01000008.1"/>
</dbReference>
<dbReference type="InterPro" id="IPR036388">
    <property type="entry name" value="WH-like_DNA-bd_sf"/>
</dbReference>
<dbReference type="PROSITE" id="PS51755">
    <property type="entry name" value="OMPR_PHOB"/>
    <property type="match status" value="1"/>
</dbReference>
<dbReference type="STRING" id="1601833.SAMN05518684_108143"/>
<dbReference type="PANTHER" id="PTHR48111">
    <property type="entry name" value="REGULATOR OF RPOS"/>
    <property type="match status" value="1"/>
</dbReference>
<proteinExistence type="predicted"/>
<keyword evidence="1" id="KW-0597">Phosphoprotein</keyword>
<dbReference type="SMART" id="SM00862">
    <property type="entry name" value="Trans_reg_C"/>
    <property type="match status" value="1"/>
</dbReference>
<keyword evidence="9" id="KW-1185">Reference proteome</keyword>
<dbReference type="InterPro" id="IPR016032">
    <property type="entry name" value="Sig_transdc_resp-reg_C-effctor"/>
</dbReference>
<protein>
    <submittedName>
        <fullName evidence="8">Transcriptional regulatory protein, C terminal</fullName>
    </submittedName>
</protein>
<evidence type="ECO:0000256" key="3">
    <source>
        <dbReference type="ARBA" id="ARBA00023015"/>
    </source>
</evidence>
<dbReference type="Gene3D" id="1.10.10.10">
    <property type="entry name" value="Winged helix-like DNA-binding domain superfamily/Winged helix DNA-binding domain"/>
    <property type="match status" value="1"/>
</dbReference>
<evidence type="ECO:0000256" key="5">
    <source>
        <dbReference type="ARBA" id="ARBA00023163"/>
    </source>
</evidence>
<keyword evidence="2" id="KW-0902">Two-component regulatory system</keyword>
<feature type="DNA-binding region" description="OmpR/PhoB-type" evidence="6">
    <location>
        <begin position="1"/>
        <end position="92"/>
    </location>
</feature>
<dbReference type="GO" id="GO:0000976">
    <property type="term" value="F:transcription cis-regulatory region binding"/>
    <property type="evidence" value="ECO:0007669"/>
    <property type="project" value="TreeGrafter"/>
</dbReference>
<name>A0A1H9UTI6_9BACI</name>
<dbReference type="GO" id="GO:0000156">
    <property type="term" value="F:phosphorelay response regulator activity"/>
    <property type="evidence" value="ECO:0007669"/>
    <property type="project" value="TreeGrafter"/>
</dbReference>
<keyword evidence="4 6" id="KW-0238">DNA-binding</keyword>
<accession>A0A1H9UTI6</accession>
<keyword evidence="5" id="KW-0804">Transcription</keyword>
<dbReference type="SUPFAM" id="SSF46894">
    <property type="entry name" value="C-terminal effector domain of the bipartite response regulators"/>
    <property type="match status" value="1"/>
</dbReference>